<dbReference type="InterPro" id="IPR058087">
    <property type="entry name" value="XAC2610_dom"/>
</dbReference>
<feature type="chain" id="PRO_5045364362" evidence="1">
    <location>
        <begin position="21"/>
        <end position="280"/>
    </location>
</feature>
<gene>
    <name evidence="2" type="ORF">J7302_14025</name>
</gene>
<evidence type="ECO:0000313" key="3">
    <source>
        <dbReference type="Proteomes" id="UP001519667"/>
    </source>
</evidence>
<accession>A0ABS5XIU3</accession>
<evidence type="ECO:0000256" key="1">
    <source>
        <dbReference type="SAM" id="SignalP"/>
    </source>
</evidence>
<dbReference type="RefSeq" id="WP_215375451.1">
    <property type="nucleotide sequence ID" value="NZ_JAGTIS010000006.1"/>
</dbReference>
<proteinExistence type="predicted"/>
<reference evidence="2 3" key="1">
    <citation type="submission" date="2021-04" db="EMBL/GenBank/DDBJ databases">
        <title>Pseudomonas boanensis sp. nov., a bacterium isolated from river water used for household purposes in Boane District, Mozambique.</title>
        <authorList>
            <person name="Nicklasson M."/>
            <person name="Martin-Rodriguez A.J."/>
            <person name="Thorell K."/>
            <person name="Neves L."/>
            <person name="Mussagy A."/>
            <person name="Rydberg H.A."/>
            <person name="Hernroth B."/>
            <person name="Svensson-Stadler L."/>
            <person name="Sjoling A."/>
        </authorList>
    </citation>
    <scope>NUCLEOTIDE SEQUENCE [LARGE SCALE GENOMIC DNA]</scope>
    <source>
        <strain evidence="2 3">DB1</strain>
    </source>
</reference>
<name>A0ABS5XIU3_9GAMM</name>
<feature type="signal peptide" evidence="1">
    <location>
        <begin position="1"/>
        <end position="20"/>
    </location>
</feature>
<keyword evidence="1" id="KW-0732">Signal</keyword>
<dbReference type="PROSITE" id="PS51257">
    <property type="entry name" value="PROKAR_LIPOPROTEIN"/>
    <property type="match status" value="1"/>
</dbReference>
<organism evidence="2 3">
    <name type="scientific">Metapseudomonas boanensis</name>
    <dbReference type="NCBI Taxonomy" id="2822138"/>
    <lineage>
        <taxon>Bacteria</taxon>
        <taxon>Pseudomonadati</taxon>
        <taxon>Pseudomonadota</taxon>
        <taxon>Gammaproteobacteria</taxon>
        <taxon>Pseudomonadales</taxon>
        <taxon>Pseudomonadaceae</taxon>
        <taxon>Metapseudomonas</taxon>
    </lineage>
</organism>
<comment type="caution">
    <text evidence="2">The sequence shown here is derived from an EMBL/GenBank/DDBJ whole genome shotgun (WGS) entry which is preliminary data.</text>
</comment>
<sequence length="280" mass="32026">MKSKIAYSILLYLLSSLACSSEQKISETIFYRGFIARHPISMKLTFIENQVKGRYIYNKYENPINLSGKYRTKKLELSEAEGVSFILNENNGWFSGVWSDGTSSHKANLAPSSKPLRETIRSISVAADEVEIIFTEGMSQKISISSAEGLPKLEFEDFNFDGYPDMRILAVSGIPNSSYINYEYDPIKKAFISSRNEIKEINNPRVMHLRRTIMGFSKGGCCDYKYILISNDIHTVAEYDYIKESGYIENTFPKAASPQRKTISRSEFEYYVELYNSRLP</sequence>
<keyword evidence="3" id="KW-1185">Reference proteome</keyword>
<evidence type="ECO:0000313" key="2">
    <source>
        <dbReference type="EMBL" id="MBT8767228.1"/>
    </source>
</evidence>
<dbReference type="EMBL" id="JAGTIS010000006">
    <property type="protein sequence ID" value="MBT8767228.1"/>
    <property type="molecule type" value="Genomic_DNA"/>
</dbReference>
<dbReference type="NCBIfam" id="NF047539">
    <property type="entry name" value="XAC2610_fam"/>
    <property type="match status" value="1"/>
</dbReference>
<dbReference type="Proteomes" id="UP001519667">
    <property type="component" value="Unassembled WGS sequence"/>
</dbReference>
<protein>
    <submittedName>
        <fullName evidence="2">Uncharacterized protein</fullName>
    </submittedName>
</protein>